<feature type="compositionally biased region" description="Pro residues" evidence="1">
    <location>
        <begin position="13"/>
        <end position="22"/>
    </location>
</feature>
<feature type="compositionally biased region" description="Basic and acidic residues" evidence="1">
    <location>
        <begin position="207"/>
        <end position="219"/>
    </location>
</feature>
<feature type="compositionally biased region" description="Low complexity" evidence="1">
    <location>
        <begin position="505"/>
        <end position="514"/>
    </location>
</feature>
<feature type="compositionally biased region" description="Basic and acidic residues" evidence="1">
    <location>
        <begin position="613"/>
        <end position="633"/>
    </location>
</feature>
<dbReference type="InterPro" id="IPR029058">
    <property type="entry name" value="AB_hydrolase_fold"/>
</dbReference>
<feature type="region of interest" description="Disordered" evidence="1">
    <location>
        <begin position="438"/>
        <end position="723"/>
    </location>
</feature>
<dbReference type="VEuPathDB" id="ToxoDB:CSUI_007585"/>
<feature type="compositionally biased region" description="Basic and acidic residues" evidence="1">
    <location>
        <begin position="583"/>
        <end position="597"/>
    </location>
</feature>
<dbReference type="GeneID" id="94430941"/>
<dbReference type="PANTHER" id="PTHR11614">
    <property type="entry name" value="PHOSPHOLIPASE-RELATED"/>
    <property type="match status" value="1"/>
</dbReference>
<feature type="compositionally biased region" description="Basic and acidic residues" evidence="1">
    <location>
        <begin position="439"/>
        <end position="467"/>
    </location>
</feature>
<feature type="domain" description="Serine aminopeptidase S33" evidence="2">
    <location>
        <begin position="117"/>
        <end position="192"/>
    </location>
</feature>
<dbReference type="RefSeq" id="XP_067920294.1">
    <property type="nucleotide sequence ID" value="XM_068067730.1"/>
</dbReference>
<reference evidence="3 4" key="1">
    <citation type="journal article" date="2017" name="Int. J. Parasitol.">
        <title>The genome of the protozoan parasite Cystoisospora suis and a reverse vaccinology approach to identify vaccine candidates.</title>
        <authorList>
            <person name="Palmieri N."/>
            <person name="Shrestha A."/>
            <person name="Ruttkowski B."/>
            <person name="Beck T."/>
            <person name="Vogl C."/>
            <person name="Tomley F."/>
            <person name="Blake D.P."/>
            <person name="Joachim A."/>
        </authorList>
    </citation>
    <scope>NUCLEOTIDE SEQUENCE [LARGE SCALE GENOMIC DNA]</scope>
    <source>
        <strain evidence="3 4">Wien I</strain>
    </source>
</reference>
<feature type="domain" description="Serine aminopeptidase S33" evidence="2">
    <location>
        <begin position="231"/>
        <end position="388"/>
    </location>
</feature>
<sequence length="723" mass="78399">MAGSEHAATPATTPGPVPPITPAPGEDGAYEDESVKRGCPLDSARIRDWYQNSGHNHTETDLKNAEGLMLKGHHWEVPNPRGKVVLVHGYGVHSRFEYLRHDHMNPSTPPMYEGSWIHQLNQVQMSVHCLDHQSFGGSQGHKGKRGHVLELEHLPRDLIQFLHEQVLPSQDSNLPIFVCGISMGGCVTARAIEILGGGPTTSIKKPGRPEEANSNEHADVSGTSTEGSKQALPIRGAACLAPMFRLDRLKKKHKIFLPSIKALSSLFPALEIGKPAKNQLYPFFEDMLHADPLCYTGKSRARMSHEMLRAVATVQEQAKYLTFPDAAVKTSQSPLPLPVYVPETPALLIVHSQNDTFVDPEGSIIVGATVHAKLHGNSEVIEKYQGLYDQISSGETSVDHPDANLWLLDKMWHCLSKEHPDSDILIDRLINEWILPHLGGDEGEKKTEQKENEKKKKGGKDAKKEETAPSTTGEQEKDEKQKKKDKKKENTTPEESSVPPPAAPAAPAEDVSPPTGESGQPSSSEEAKKEEEPAPPVSSQPMEETQAEGGQGPSSSLTPPPATPAEEDKPVPTNEAPVEETPTTEKEKEVEEERKSPEPSPPPSPQESNSQEEVSKSEDVKQESEEGKDEPAKESTSPPPAAVQEEPAKTPEVPSAGETPAPAEEKQQEEPSVVNEQNTEKAPSPPLPESNEEAAGPKDEESPAAEAAAAVTGGDKNEEESDL</sequence>
<accession>A0A2C6KPP7</accession>
<feature type="compositionally biased region" description="Low complexity" evidence="1">
    <location>
        <begin position="571"/>
        <end position="581"/>
    </location>
</feature>
<dbReference type="InterPro" id="IPR051044">
    <property type="entry name" value="MAG_DAG_Lipase"/>
</dbReference>
<evidence type="ECO:0000313" key="4">
    <source>
        <dbReference type="Proteomes" id="UP000221165"/>
    </source>
</evidence>
<dbReference type="Pfam" id="PF12146">
    <property type="entry name" value="Hydrolase_4"/>
    <property type="match status" value="2"/>
</dbReference>
<dbReference type="OrthoDB" id="2498029at2759"/>
<dbReference type="SUPFAM" id="SSF53474">
    <property type="entry name" value="alpha/beta-Hydrolases"/>
    <property type="match status" value="1"/>
</dbReference>
<name>A0A2C6KPP7_9APIC</name>
<feature type="region of interest" description="Disordered" evidence="1">
    <location>
        <begin position="198"/>
        <end position="228"/>
    </location>
</feature>
<proteinExistence type="predicted"/>
<organism evidence="3 4">
    <name type="scientific">Cystoisospora suis</name>
    <dbReference type="NCBI Taxonomy" id="483139"/>
    <lineage>
        <taxon>Eukaryota</taxon>
        <taxon>Sar</taxon>
        <taxon>Alveolata</taxon>
        <taxon>Apicomplexa</taxon>
        <taxon>Conoidasida</taxon>
        <taxon>Coccidia</taxon>
        <taxon>Eucoccidiorida</taxon>
        <taxon>Eimeriorina</taxon>
        <taxon>Sarcocystidae</taxon>
        <taxon>Cystoisospora</taxon>
    </lineage>
</organism>
<dbReference type="AlphaFoldDB" id="A0A2C6KPP7"/>
<comment type="caution">
    <text evidence="3">The sequence shown here is derived from an EMBL/GenBank/DDBJ whole genome shotgun (WGS) entry which is preliminary data.</text>
</comment>
<feature type="region of interest" description="Disordered" evidence="1">
    <location>
        <begin position="1"/>
        <end position="35"/>
    </location>
</feature>
<evidence type="ECO:0000313" key="3">
    <source>
        <dbReference type="EMBL" id="PHJ18588.1"/>
    </source>
</evidence>
<dbReference type="EMBL" id="MIGC01004043">
    <property type="protein sequence ID" value="PHJ18588.1"/>
    <property type="molecule type" value="Genomic_DNA"/>
</dbReference>
<keyword evidence="4" id="KW-1185">Reference proteome</keyword>
<dbReference type="Proteomes" id="UP000221165">
    <property type="component" value="Unassembled WGS sequence"/>
</dbReference>
<protein>
    <submittedName>
        <fullName evidence="3">Phospholipase</fullName>
    </submittedName>
</protein>
<dbReference type="InterPro" id="IPR022742">
    <property type="entry name" value="Hydrolase_4"/>
</dbReference>
<evidence type="ECO:0000256" key="1">
    <source>
        <dbReference type="SAM" id="MobiDB-lite"/>
    </source>
</evidence>
<evidence type="ECO:0000259" key="2">
    <source>
        <dbReference type="Pfam" id="PF12146"/>
    </source>
</evidence>
<dbReference type="Gene3D" id="3.40.50.1820">
    <property type="entry name" value="alpha/beta hydrolase"/>
    <property type="match status" value="1"/>
</dbReference>
<gene>
    <name evidence="3" type="ORF">CSUI_007585</name>
</gene>
<feature type="compositionally biased region" description="Basic and acidic residues" evidence="1">
    <location>
        <begin position="474"/>
        <end position="491"/>
    </location>
</feature>